<organism evidence="2">
    <name type="scientific">marine sediment metagenome</name>
    <dbReference type="NCBI Taxonomy" id="412755"/>
    <lineage>
        <taxon>unclassified sequences</taxon>
        <taxon>metagenomes</taxon>
        <taxon>ecological metagenomes</taxon>
    </lineage>
</organism>
<feature type="transmembrane region" description="Helical" evidence="1">
    <location>
        <begin position="278"/>
        <end position="297"/>
    </location>
</feature>
<keyword evidence="1" id="KW-0812">Transmembrane</keyword>
<keyword evidence="1" id="KW-0472">Membrane</keyword>
<dbReference type="AlphaFoldDB" id="A0A0F9LI09"/>
<feature type="transmembrane region" description="Helical" evidence="1">
    <location>
        <begin position="303"/>
        <end position="322"/>
    </location>
</feature>
<evidence type="ECO:0000256" key="1">
    <source>
        <dbReference type="SAM" id="Phobius"/>
    </source>
</evidence>
<protein>
    <submittedName>
        <fullName evidence="2">Uncharacterized protein</fullName>
    </submittedName>
</protein>
<feature type="transmembrane region" description="Helical" evidence="1">
    <location>
        <begin position="74"/>
        <end position="101"/>
    </location>
</feature>
<comment type="caution">
    <text evidence="2">The sequence shown here is derived from an EMBL/GenBank/DDBJ whole genome shotgun (WGS) entry which is preliminary data.</text>
</comment>
<reference evidence="2" key="1">
    <citation type="journal article" date="2015" name="Nature">
        <title>Complex archaea that bridge the gap between prokaryotes and eukaryotes.</title>
        <authorList>
            <person name="Spang A."/>
            <person name="Saw J.H."/>
            <person name="Jorgensen S.L."/>
            <person name="Zaremba-Niedzwiedzka K."/>
            <person name="Martijn J."/>
            <person name="Lind A.E."/>
            <person name="van Eijk R."/>
            <person name="Schleper C."/>
            <person name="Guy L."/>
            <person name="Ettema T.J."/>
        </authorList>
    </citation>
    <scope>NUCLEOTIDE SEQUENCE</scope>
</reference>
<evidence type="ECO:0000313" key="2">
    <source>
        <dbReference type="EMBL" id="KKM93058.1"/>
    </source>
</evidence>
<dbReference type="EMBL" id="LAZR01006316">
    <property type="protein sequence ID" value="KKM93058.1"/>
    <property type="molecule type" value="Genomic_DNA"/>
</dbReference>
<proteinExistence type="predicted"/>
<keyword evidence="1" id="KW-1133">Transmembrane helix</keyword>
<accession>A0A0F9LI09</accession>
<name>A0A0F9LI09_9ZZZZ</name>
<gene>
    <name evidence="2" type="ORF">LCGC14_1212210</name>
</gene>
<feature type="non-terminal residue" evidence="2">
    <location>
        <position position="591"/>
    </location>
</feature>
<sequence>MASYSKKPPEVSKRQFIIEGEGEGPSAEETAYIWRVNPSYRHVNNNIIIARIIGLGVLIIFYISTLYLLSSQLITSLIVGMVILILFLLVFNDQLVFFKILGLFSFRKIKKIDPFKNIVFGISEHSPSTVLISNKKELVHTALKLFRIEVIPESVKASTYYFIKALSEYKNMIKFTYQIIQTPYYSQISKGGSLRTDIYFCVFYTVKGLPSNNKFDRLRKKLDFLGHTLRSNFTGHFHHFKIVLLSGTALINGLRSYFFKTDSPLQDERASKKITLNFITKVIFCGGIIVFSSILLGLLKIPFLFILLIDLIVTILLVFLWWRESLYIISRKSALSKFIVVNPFYNTFFFKYRGISDTIFAHINNNLLVGIKMFSLAFTFPPSDCTKDSFIQSIMNHKISFGYTSINSPMLFSTFYDDNLKYLTEKERYNILNSHWRVQTTLDGISWLAKRAGMWRTMLNISAIEFKQIGSLDKNIILDLEEKLAFNAKILQSSFNSNFFNYRLVQLRRQKLISGIMCEILKNNEFTLTGTQLNYLVFQGSTLEYLIEVGSELKKGVTTKLPSEFNTPLHLENNIIMGNTINTEVYEEEMP</sequence>
<feature type="transmembrane region" description="Helical" evidence="1">
    <location>
        <begin position="48"/>
        <end position="68"/>
    </location>
</feature>